<comment type="caution">
    <text evidence="2">The sequence shown here is derived from an EMBL/GenBank/DDBJ whole genome shotgun (WGS) entry which is preliminary data.</text>
</comment>
<dbReference type="InterPro" id="IPR034904">
    <property type="entry name" value="FSCA_dom_sf"/>
</dbReference>
<protein>
    <submittedName>
        <fullName evidence="2">NifU family protein</fullName>
    </submittedName>
</protein>
<dbReference type="SUPFAM" id="SSF110836">
    <property type="entry name" value="Hypothetical protein SAV1430"/>
    <property type="match status" value="1"/>
</dbReference>
<dbReference type="GO" id="GO:0051536">
    <property type="term" value="F:iron-sulfur cluster binding"/>
    <property type="evidence" value="ECO:0007669"/>
    <property type="project" value="InterPro"/>
</dbReference>
<dbReference type="PANTHER" id="PTHR11178:SF51">
    <property type="entry name" value="FE_S BIOGENESIS PROTEIN NFUA"/>
    <property type="match status" value="1"/>
</dbReference>
<sequence>MDPEINIKALPLDAQRCRFTLDRPLLERGALFFASAEQAKGSPLAEALFALGDVAAVLVARETVTVTRAGLGEWPDLARRVGAAIRAQLQSGTPPIGAAALVDVPGEEEIRARVQQLLDSEINPAVGAHGGWVELLGVQENNVFLQLGGGCQGCGMADVTLKQGIETLLRREIPELGEVLDQTDHAAGRNPFYAPSKK</sequence>
<dbReference type="AlphaFoldDB" id="A0A538UCR7"/>
<organism evidence="2 3">
    <name type="scientific">Eiseniibacteriota bacterium</name>
    <dbReference type="NCBI Taxonomy" id="2212470"/>
    <lineage>
        <taxon>Bacteria</taxon>
        <taxon>Candidatus Eiseniibacteriota</taxon>
    </lineage>
</organism>
<dbReference type="EMBL" id="VBPB01000053">
    <property type="protein sequence ID" value="TMQ73660.1"/>
    <property type="molecule type" value="Genomic_DNA"/>
</dbReference>
<name>A0A538UCR7_UNCEI</name>
<dbReference type="InterPro" id="IPR036498">
    <property type="entry name" value="Nfu/NifU_N_sf"/>
</dbReference>
<dbReference type="SMART" id="SM00932">
    <property type="entry name" value="Nfu_N"/>
    <property type="match status" value="1"/>
</dbReference>
<gene>
    <name evidence="2" type="ORF">E6K81_03540</name>
</gene>
<dbReference type="GO" id="GO:0016226">
    <property type="term" value="P:iron-sulfur cluster assembly"/>
    <property type="evidence" value="ECO:0007669"/>
    <property type="project" value="InterPro"/>
</dbReference>
<proteinExistence type="predicted"/>
<accession>A0A538UCR7</accession>
<evidence type="ECO:0000313" key="2">
    <source>
        <dbReference type="EMBL" id="TMQ73660.1"/>
    </source>
</evidence>
<dbReference type="Pfam" id="PF01106">
    <property type="entry name" value="NifU"/>
    <property type="match status" value="1"/>
</dbReference>
<dbReference type="Gene3D" id="3.30.300.130">
    <property type="entry name" value="Fe-S cluster assembly (FSCA)"/>
    <property type="match status" value="1"/>
</dbReference>
<dbReference type="InterPro" id="IPR001075">
    <property type="entry name" value="NIF_FeS_clus_asmbl_NifU_C"/>
</dbReference>
<dbReference type="GO" id="GO:0005506">
    <property type="term" value="F:iron ion binding"/>
    <property type="evidence" value="ECO:0007669"/>
    <property type="project" value="InterPro"/>
</dbReference>
<feature type="domain" description="Scaffold protein Nfu/NifU N-terminal" evidence="1">
    <location>
        <begin position="18"/>
        <end position="92"/>
    </location>
</feature>
<dbReference type="Proteomes" id="UP000319771">
    <property type="component" value="Unassembled WGS sequence"/>
</dbReference>
<dbReference type="InterPro" id="IPR014824">
    <property type="entry name" value="Nfu/NifU_N"/>
</dbReference>
<dbReference type="Gene3D" id="3.30.1370.70">
    <property type="entry name" value="Scaffold protein Nfu/NifU, N-terminal domain"/>
    <property type="match status" value="1"/>
</dbReference>
<dbReference type="SUPFAM" id="SSF117916">
    <property type="entry name" value="Fe-S cluster assembly (FSCA) domain-like"/>
    <property type="match status" value="1"/>
</dbReference>
<reference evidence="2 3" key="1">
    <citation type="journal article" date="2019" name="Nat. Microbiol.">
        <title>Mediterranean grassland soil C-N compound turnover is dependent on rainfall and depth, and is mediated by genomically divergent microorganisms.</title>
        <authorList>
            <person name="Diamond S."/>
            <person name="Andeer P.F."/>
            <person name="Li Z."/>
            <person name="Crits-Christoph A."/>
            <person name="Burstein D."/>
            <person name="Anantharaman K."/>
            <person name="Lane K.R."/>
            <person name="Thomas B.C."/>
            <person name="Pan C."/>
            <person name="Northen T.R."/>
            <person name="Banfield J.F."/>
        </authorList>
    </citation>
    <scope>NUCLEOTIDE SEQUENCE [LARGE SCALE GENOMIC DNA]</scope>
    <source>
        <strain evidence="2">WS_11</strain>
    </source>
</reference>
<evidence type="ECO:0000313" key="3">
    <source>
        <dbReference type="Proteomes" id="UP000319771"/>
    </source>
</evidence>
<evidence type="ECO:0000259" key="1">
    <source>
        <dbReference type="SMART" id="SM00932"/>
    </source>
</evidence>
<dbReference type="Pfam" id="PF08712">
    <property type="entry name" value="Nfu_N"/>
    <property type="match status" value="1"/>
</dbReference>
<dbReference type="PANTHER" id="PTHR11178">
    <property type="entry name" value="IRON-SULFUR CLUSTER SCAFFOLD PROTEIN NFU-RELATED"/>
    <property type="match status" value="1"/>
</dbReference>